<organism evidence="7 8">
    <name type="scientific">Arenibacter algicola</name>
    <dbReference type="NCBI Taxonomy" id="616991"/>
    <lineage>
        <taxon>Bacteria</taxon>
        <taxon>Pseudomonadati</taxon>
        <taxon>Bacteroidota</taxon>
        <taxon>Flavobacteriia</taxon>
        <taxon>Flavobacteriales</taxon>
        <taxon>Flavobacteriaceae</taxon>
        <taxon>Arenibacter</taxon>
    </lineage>
</organism>
<dbReference type="eggNOG" id="COG3210">
    <property type="taxonomic scope" value="Bacteria"/>
</dbReference>
<keyword evidence="6" id="KW-1133">Transmembrane helix</keyword>
<evidence type="ECO:0008006" key="9">
    <source>
        <dbReference type="Google" id="ProtNLM"/>
    </source>
</evidence>
<dbReference type="eggNOG" id="COG5184">
    <property type="taxonomic scope" value="Bacteria"/>
</dbReference>
<evidence type="ECO:0000256" key="4">
    <source>
        <dbReference type="ARBA" id="ARBA00022837"/>
    </source>
</evidence>
<dbReference type="STRING" id="616991.GCA_000733925_03159"/>
<name>A0A221UQB4_9FLAO</name>
<reference evidence="7 8" key="1">
    <citation type="submission" date="2017-07" db="EMBL/GenBank/DDBJ databases">
        <title>Genome Sequence of Arenibacter algicola Strain SMS7 Isolated from a culture of the Diatom Skeletonema marinoi.</title>
        <authorList>
            <person name="Topel M."/>
            <person name="Pinder M.I.M."/>
            <person name="Johansson O.N."/>
            <person name="Kourtchenko O."/>
            <person name="Godhe A."/>
            <person name="Clarke A.K."/>
        </authorList>
    </citation>
    <scope>NUCLEOTIDE SEQUENCE [LARGE SCALE GENOMIC DNA]</scope>
    <source>
        <strain evidence="7 8">SMS7</strain>
    </source>
</reference>
<comment type="subcellular location">
    <subcellularLocation>
        <location evidence="1">Secreted</location>
    </subcellularLocation>
</comment>
<evidence type="ECO:0000313" key="7">
    <source>
        <dbReference type="EMBL" id="ASO03505.1"/>
    </source>
</evidence>
<proteinExistence type="predicted"/>
<feature type="transmembrane region" description="Helical" evidence="6">
    <location>
        <begin position="12"/>
        <end position="33"/>
    </location>
</feature>
<feature type="region of interest" description="Disordered" evidence="5">
    <location>
        <begin position="476"/>
        <end position="541"/>
    </location>
</feature>
<dbReference type="Pfam" id="PF18884">
    <property type="entry name" value="TSP3_bac"/>
    <property type="match status" value="12"/>
</dbReference>
<evidence type="ECO:0000256" key="6">
    <source>
        <dbReference type="SAM" id="Phobius"/>
    </source>
</evidence>
<feature type="compositionally biased region" description="Acidic residues" evidence="5">
    <location>
        <begin position="561"/>
        <end position="579"/>
    </location>
</feature>
<dbReference type="Proteomes" id="UP000204551">
    <property type="component" value="Chromosome"/>
</dbReference>
<keyword evidence="3" id="KW-0732">Signal</keyword>
<dbReference type="EMBL" id="CP022515">
    <property type="protein sequence ID" value="ASO03505.1"/>
    <property type="molecule type" value="Genomic_DNA"/>
</dbReference>
<dbReference type="eggNOG" id="COG2373">
    <property type="taxonomic scope" value="Bacteria"/>
</dbReference>
<evidence type="ECO:0000256" key="3">
    <source>
        <dbReference type="ARBA" id="ARBA00022729"/>
    </source>
</evidence>
<feature type="region of interest" description="Disordered" evidence="5">
    <location>
        <begin position="311"/>
        <end position="333"/>
    </location>
</feature>
<dbReference type="InterPro" id="IPR059100">
    <property type="entry name" value="TSP3_bac"/>
</dbReference>
<keyword evidence="6" id="KW-0472">Membrane</keyword>
<dbReference type="RefSeq" id="WP_093976794.1">
    <property type="nucleotide sequence ID" value="NZ_CP022515.1"/>
</dbReference>
<evidence type="ECO:0000313" key="8">
    <source>
        <dbReference type="Proteomes" id="UP000204551"/>
    </source>
</evidence>
<dbReference type="KEGG" id="aalg:AREALGSMS7_00002"/>
<protein>
    <recommendedName>
        <fullName evidence="9">Gliding motility-associated C-terminal domain-containing protein</fullName>
    </recommendedName>
</protein>
<feature type="compositionally biased region" description="Acidic residues" evidence="5">
    <location>
        <begin position="479"/>
        <end position="497"/>
    </location>
</feature>
<gene>
    <name evidence="7" type="ORF">AREALGSMS7_00002</name>
</gene>
<feature type="region of interest" description="Disordered" evidence="5">
    <location>
        <begin position="555"/>
        <end position="588"/>
    </location>
</feature>
<accession>A0A221UQB4</accession>
<keyword evidence="6" id="KW-0812">Transmembrane</keyword>
<evidence type="ECO:0000256" key="2">
    <source>
        <dbReference type="ARBA" id="ARBA00022525"/>
    </source>
</evidence>
<dbReference type="eggNOG" id="COG1361">
    <property type="taxonomic scope" value="Bacteria"/>
</dbReference>
<keyword evidence="2" id="KW-0964">Secreted</keyword>
<dbReference type="Pfam" id="PF13585">
    <property type="entry name" value="CHU_C"/>
    <property type="match status" value="1"/>
</dbReference>
<sequence>MENITFVKYRSILAHYFSLIAVIFVFGSASSYGNTYVYNHGEKILHEVNVNDKSNIKQNSSNEFWDLFSIRSLDLSRTDIDYSGVYSSNSVTQISAIPLTILDSSSAISMDSDGDGVTDDKENADGTDPNNSCDFILAHQNCTPSTAWKNADCDGDGVTNNKEKIDGTDPLDPCDFVLGHQNCSPSTEWKNADCDGDGVTNEKEKEDGTDPLDPCDFVLAHQNCSPSTEWKNADCDGDGVTNVDEKSDGTDPLDPCDYDPDHVTVAQCSSYLPSDCDGDGVTNGKEIEDGTDPLDPCDFVLAHQNCSPSTEWKNADCDGDGVTNEKEKEDGTDPLDPCDFVLAHQNCTPSTEWKNADCDGDGVTNEDEKTDGTDPLDSCDLLYTSISILPSYSWKNGDCDGDGVTNWQEVNDETDPTDPCDYKVESITLPQSGDYLTVDCDGDGVTNDDEKEDGTDPLDSCDFVLAHQTVVPSNTWNDTDCDGDGVTNEDEKEDGTDPLDPCDYNPEHITLPQSGDYLTADCDGDGVTNENEKEDGTDPLDPCDFVLAHQTIAPSNTWNDTDCDGDGVTNEDEKEDGTDPLDPCDYNPESVTLTPSVDWEVLDCDNDGNPNGTDPDPLVATARDDSGSTPAMTEVAINILENDDYLPNNHPDNLGITALSMIGGSALGTVTFDEETGFLTYTPVESESNSTVTIIYQVCNVIPDPSVCASATVTIQVGPDIDNVIDAVDDSYSVDTDVSGVIPDSNVLGNDTINGEVVAAADIVLTSTPTDELTINEDGSVSVAPGTADGTYTIEYTICEAANTDNCDTGTVTVQVGPDMGNVIDAVDDSYSVDTDVSGVIPDSNVLGNDTINGEVVAAADVVLTSTPTDELTINEDGSITVAPGTADGTYTIEYTICEAANTDNCDTGTVTVQVGPDMDNVIDAVDDSYSVDTGVSGVIPDSNVLGNDTINGEVVAATDVVLTSTPTDELTINEDGSVSVAPGTADGTYTIEYTICEAANTDNCDTGTVTVQVGPDMDNVIDAVDDSYSVDTGVSGVIPDSNVLGNDTINGEIVAATDVVLTSMPTDELTINEDGSVSVAPGTADGTYTIEYTICEAANTDNCDTGTVTVQVGPDMDNVIDAVDDSYSVDTGVSGVIPDSNVLGNDTINGEIVAATDVVLTSTPTDELTINEDGSVSVAPGTADGTYTIEYTICEVANTDNCDTATVTIQVGPDMDNVIDAVDDSYSVDTGVSGVIPDSNVLGNDTINGEIVAATDVVLTSTPTDELTINEDGSVSVAPGTADGTYTIEYTICEAANTENCDTGTVTIQVGPEMNNVIVAVDDAYTTDTNNTGLITGSNVLDNDTLNGDPVASTDVVLTSTPTDVLTINEDGSVSVAPGTADGTYTIDYMICEAANAENCDTATVTVIIEEGDEDEKIEVNQLVTPNSDGKNDFLFIRGVRNANNNTLKIFNRWGVSVYEGKGYNNQNNVFDGRSKARSTVTGNNYLPAGVYYYIFQYENKQQNITDSGYIYVSK</sequence>
<evidence type="ECO:0000256" key="1">
    <source>
        <dbReference type="ARBA" id="ARBA00004613"/>
    </source>
</evidence>
<evidence type="ECO:0000256" key="5">
    <source>
        <dbReference type="SAM" id="MobiDB-lite"/>
    </source>
</evidence>
<keyword evidence="4" id="KW-0106">Calcium</keyword>